<evidence type="ECO:0008006" key="5">
    <source>
        <dbReference type="Google" id="ProtNLM"/>
    </source>
</evidence>
<reference evidence="3 4" key="1">
    <citation type="submission" date="2022-01" db="EMBL/GenBank/DDBJ databases">
        <title>Maritalea mediterranea sp. nov., isolated from marine plastic residues from the Malva-rosa beach (Valencia, Spain).</title>
        <authorList>
            <person name="Vidal-Verdu A."/>
            <person name="Molina-Menor E."/>
            <person name="Pascual J."/>
            <person name="Pereto J."/>
            <person name="Porcar M."/>
        </authorList>
    </citation>
    <scope>NUCLEOTIDE SEQUENCE [LARGE SCALE GENOMIC DNA]</scope>
    <source>
        <strain evidence="3 4">P4.10X</strain>
    </source>
</reference>
<keyword evidence="4" id="KW-1185">Reference proteome</keyword>
<keyword evidence="2" id="KW-0732">Signal</keyword>
<comment type="caution">
    <text evidence="3">The sequence shown here is derived from an EMBL/GenBank/DDBJ whole genome shotgun (WGS) entry which is preliminary data.</text>
</comment>
<proteinExistence type="predicted"/>
<keyword evidence="1" id="KW-0472">Membrane</keyword>
<dbReference type="EMBL" id="JAKGTI010000001">
    <property type="protein sequence ID" value="MCF4097426.1"/>
    <property type="molecule type" value="Genomic_DNA"/>
</dbReference>
<dbReference type="Proteomes" id="UP001201217">
    <property type="component" value="Unassembled WGS sequence"/>
</dbReference>
<evidence type="ECO:0000256" key="1">
    <source>
        <dbReference type="SAM" id="Phobius"/>
    </source>
</evidence>
<gene>
    <name evidence="3" type="ORF">L1I42_02855</name>
</gene>
<protein>
    <recommendedName>
        <fullName evidence="5">Secreted protein</fullName>
    </recommendedName>
</protein>
<name>A0ABS9E7K0_9HYPH</name>
<feature type="transmembrane region" description="Helical" evidence="1">
    <location>
        <begin position="36"/>
        <end position="57"/>
    </location>
</feature>
<accession>A0ABS9E7K0</accession>
<dbReference type="Pfam" id="PF20506">
    <property type="entry name" value="DUF6732"/>
    <property type="match status" value="1"/>
</dbReference>
<feature type="chain" id="PRO_5046310402" description="Secreted protein" evidence="2">
    <location>
        <begin position="19"/>
        <end position="62"/>
    </location>
</feature>
<feature type="signal peptide" evidence="2">
    <location>
        <begin position="1"/>
        <end position="18"/>
    </location>
</feature>
<dbReference type="RefSeq" id="WP_236112992.1">
    <property type="nucleotide sequence ID" value="NZ_JAKGTI010000001.1"/>
</dbReference>
<sequence>MKYFLASVFALLPSFALAHPGHTEEVAGHSHTLMDLVAYGAIPALALIAFGIGFAVLRRGNK</sequence>
<dbReference type="InterPro" id="IPR046619">
    <property type="entry name" value="DUF6732"/>
</dbReference>
<evidence type="ECO:0000313" key="4">
    <source>
        <dbReference type="Proteomes" id="UP001201217"/>
    </source>
</evidence>
<organism evidence="3 4">
    <name type="scientific">Maritalea mediterranea</name>
    <dbReference type="NCBI Taxonomy" id="2909667"/>
    <lineage>
        <taxon>Bacteria</taxon>
        <taxon>Pseudomonadati</taxon>
        <taxon>Pseudomonadota</taxon>
        <taxon>Alphaproteobacteria</taxon>
        <taxon>Hyphomicrobiales</taxon>
        <taxon>Devosiaceae</taxon>
        <taxon>Maritalea</taxon>
    </lineage>
</organism>
<keyword evidence="1" id="KW-0812">Transmembrane</keyword>
<evidence type="ECO:0000313" key="3">
    <source>
        <dbReference type="EMBL" id="MCF4097426.1"/>
    </source>
</evidence>
<evidence type="ECO:0000256" key="2">
    <source>
        <dbReference type="SAM" id="SignalP"/>
    </source>
</evidence>
<keyword evidence="1" id="KW-1133">Transmembrane helix</keyword>